<keyword evidence="3" id="KW-0460">Magnesium</keyword>
<reference evidence="4 5" key="1">
    <citation type="submission" date="2019-03" db="EMBL/GenBank/DDBJ databases">
        <title>Genomic Encyclopedia of Type Strains, Phase IV (KMG-IV): sequencing the most valuable type-strain genomes for metagenomic binning, comparative biology and taxonomic classification.</title>
        <authorList>
            <person name="Goeker M."/>
        </authorList>
    </citation>
    <scope>NUCLEOTIDE SEQUENCE [LARGE SCALE GENOMIC DNA]</scope>
    <source>
        <strain evidence="4 5">DSM 10053</strain>
    </source>
</reference>
<evidence type="ECO:0000256" key="1">
    <source>
        <dbReference type="ARBA" id="ARBA00010702"/>
    </source>
</evidence>
<feature type="binding site" evidence="3">
    <location>
        <position position="292"/>
    </location>
    <ligand>
        <name>Mg(2+)</name>
        <dbReference type="ChEBI" id="CHEBI:18420"/>
        <label>1</label>
    </ligand>
</feature>
<evidence type="ECO:0000256" key="2">
    <source>
        <dbReference type="ARBA" id="ARBA00022801"/>
    </source>
</evidence>
<evidence type="ECO:0000313" key="5">
    <source>
        <dbReference type="Proteomes" id="UP000295496"/>
    </source>
</evidence>
<dbReference type="Gene3D" id="1.10.4080.10">
    <property type="entry name" value="ADP-ribosylation/Crystallin J1"/>
    <property type="match status" value="1"/>
</dbReference>
<dbReference type="Pfam" id="PF03747">
    <property type="entry name" value="ADP_ribosyl_GH"/>
    <property type="match status" value="1"/>
</dbReference>
<dbReference type="GO" id="GO:0016787">
    <property type="term" value="F:hydrolase activity"/>
    <property type="evidence" value="ECO:0007669"/>
    <property type="project" value="UniProtKB-KW"/>
</dbReference>
<gene>
    <name evidence="4" type="ORF">EV692_0387</name>
</gene>
<comment type="caution">
    <text evidence="4">The sequence shown here is derived from an EMBL/GenBank/DDBJ whole genome shotgun (WGS) entry which is preliminary data.</text>
</comment>
<feature type="binding site" evidence="3">
    <location>
        <position position="70"/>
    </location>
    <ligand>
        <name>Mg(2+)</name>
        <dbReference type="ChEBI" id="CHEBI:18420"/>
        <label>1</label>
    </ligand>
</feature>
<dbReference type="AlphaFoldDB" id="A0A4R1L2J9"/>
<dbReference type="GO" id="GO:0046872">
    <property type="term" value="F:metal ion binding"/>
    <property type="evidence" value="ECO:0007669"/>
    <property type="project" value="UniProtKB-KW"/>
</dbReference>
<sequence>MSFCYSGVNMKNRIAGALYGQALGDAMGMPSELWSKKYIEEFFGGLITEMLDGPAENEVATNYIKGQFTDDTGQALVLLDSLASTNYIPNTKDVAQRLLEWSERENAFQNNILGPTTKLALTDFREGKNPSKVTNSALSNGSAMRIGPIGAMFYPEQKEKLVDYVYDLSCATHSSDIAIAGAAMIAVGVASAIVNDDFEKVVDDILAIEPIGYAKGAETFSPRLNERVKIGIEIARKYKEQDSIFLQKIYDIVGTGVQIIESVPAAISVAYYARNPNHSAFLCANMGGDTDTIGAMATAICGAFTGVSVIHSHYIEMLHKQNNINFNTYIDILIKGREKLK</sequence>
<accession>A0A4R1L2J9</accession>
<dbReference type="SUPFAM" id="SSF101478">
    <property type="entry name" value="ADP-ribosylglycohydrolase"/>
    <property type="match status" value="1"/>
</dbReference>
<dbReference type="Proteomes" id="UP000295496">
    <property type="component" value="Unassembled WGS sequence"/>
</dbReference>
<dbReference type="EMBL" id="SMGJ01000001">
    <property type="protein sequence ID" value="TCK71317.1"/>
    <property type="molecule type" value="Genomic_DNA"/>
</dbReference>
<keyword evidence="2 4" id="KW-0378">Hydrolase</keyword>
<comment type="cofactor">
    <cofactor evidence="3">
        <name>Mg(2+)</name>
        <dbReference type="ChEBI" id="CHEBI:18420"/>
    </cofactor>
    <text evidence="3">Binds 2 magnesium ions per subunit.</text>
</comment>
<dbReference type="InterPro" id="IPR005502">
    <property type="entry name" value="Ribosyl_crysJ1"/>
</dbReference>
<organism evidence="4 5">
    <name type="scientific">Lonepinella koalarum</name>
    <dbReference type="NCBI Taxonomy" id="53417"/>
    <lineage>
        <taxon>Bacteria</taxon>
        <taxon>Pseudomonadati</taxon>
        <taxon>Pseudomonadota</taxon>
        <taxon>Gammaproteobacteria</taxon>
        <taxon>Pasteurellales</taxon>
        <taxon>Pasteurellaceae</taxon>
        <taxon>Lonepinella</taxon>
    </lineage>
</organism>
<feature type="binding site" evidence="3">
    <location>
        <position position="289"/>
    </location>
    <ligand>
        <name>Mg(2+)</name>
        <dbReference type="ChEBI" id="CHEBI:18420"/>
        <label>1</label>
    </ligand>
</feature>
<dbReference type="PANTHER" id="PTHR16222">
    <property type="entry name" value="ADP-RIBOSYLGLYCOHYDROLASE"/>
    <property type="match status" value="1"/>
</dbReference>
<keyword evidence="3" id="KW-0479">Metal-binding</keyword>
<dbReference type="PANTHER" id="PTHR16222:SF24">
    <property type="entry name" value="ADP-RIBOSYLHYDROLASE ARH3"/>
    <property type="match status" value="1"/>
</dbReference>
<feature type="binding site" evidence="3">
    <location>
        <position position="291"/>
    </location>
    <ligand>
        <name>Mg(2+)</name>
        <dbReference type="ChEBI" id="CHEBI:18420"/>
        <label>1</label>
    </ligand>
</feature>
<feature type="binding site" evidence="3">
    <location>
        <position position="69"/>
    </location>
    <ligand>
        <name>Mg(2+)</name>
        <dbReference type="ChEBI" id="CHEBI:18420"/>
        <label>1</label>
    </ligand>
</feature>
<proteinExistence type="inferred from homology"/>
<protein>
    <submittedName>
        <fullName evidence="4">ADP-ribosylglycohydrolase</fullName>
    </submittedName>
</protein>
<dbReference type="InterPro" id="IPR050792">
    <property type="entry name" value="ADP-ribosylglycohydrolase"/>
</dbReference>
<keyword evidence="5" id="KW-1185">Reference proteome</keyword>
<comment type="similarity">
    <text evidence="1">Belongs to the ADP-ribosylglycohydrolase family.</text>
</comment>
<evidence type="ECO:0000313" key="4">
    <source>
        <dbReference type="EMBL" id="TCK71317.1"/>
    </source>
</evidence>
<name>A0A4R1L2J9_9PAST</name>
<feature type="binding site" evidence="3">
    <location>
        <position position="71"/>
    </location>
    <ligand>
        <name>Mg(2+)</name>
        <dbReference type="ChEBI" id="CHEBI:18420"/>
        <label>1</label>
    </ligand>
</feature>
<dbReference type="InterPro" id="IPR036705">
    <property type="entry name" value="Ribosyl_crysJ1_sf"/>
</dbReference>
<evidence type="ECO:0000256" key="3">
    <source>
        <dbReference type="PIRSR" id="PIRSR605502-1"/>
    </source>
</evidence>